<evidence type="ECO:0000313" key="3">
    <source>
        <dbReference type="Proteomes" id="UP000019678"/>
    </source>
</evidence>
<sequence>MQAGAGRPGGGFIAWDVGDFDEGLRRVCKFDWASMGNPFDYAFKAGKTQEALAASLVNTPERSEEVYTLVRARGITQRVFRAALLRAYRGACAFCGLSFPEALEGAHIVPWRSCAPHERLDPRNGLLLCSTHHRLFDADRLTLTTDFVIEHHDAADSEGEYSAADEHLTRRLHGRRATVPERHDLRPRTTYIVRRNKMR</sequence>
<dbReference type="Proteomes" id="UP000019678">
    <property type="component" value="Unassembled WGS sequence"/>
</dbReference>
<dbReference type="AlphaFoldDB" id="A0A017T129"/>
<name>A0A017T129_9BACT</name>
<protein>
    <recommendedName>
        <fullName evidence="1">HNH nuclease domain-containing protein</fullName>
    </recommendedName>
</protein>
<comment type="caution">
    <text evidence="2">The sequence shown here is derived from an EMBL/GenBank/DDBJ whole genome shotgun (WGS) entry which is preliminary data.</text>
</comment>
<dbReference type="Pfam" id="PF13391">
    <property type="entry name" value="HNH_2"/>
    <property type="match status" value="1"/>
</dbReference>
<dbReference type="CDD" id="cd00085">
    <property type="entry name" value="HNHc"/>
    <property type="match status" value="1"/>
</dbReference>
<organism evidence="2 3">
    <name type="scientific">Chondromyces apiculatus DSM 436</name>
    <dbReference type="NCBI Taxonomy" id="1192034"/>
    <lineage>
        <taxon>Bacteria</taxon>
        <taxon>Pseudomonadati</taxon>
        <taxon>Myxococcota</taxon>
        <taxon>Polyangia</taxon>
        <taxon>Polyangiales</taxon>
        <taxon>Polyangiaceae</taxon>
        <taxon>Chondromyces</taxon>
    </lineage>
</organism>
<evidence type="ECO:0000313" key="2">
    <source>
        <dbReference type="EMBL" id="EYF02697.1"/>
    </source>
</evidence>
<keyword evidence="3" id="KW-1185">Reference proteome</keyword>
<gene>
    <name evidence="2" type="ORF">CAP_6587</name>
</gene>
<reference evidence="2 3" key="1">
    <citation type="submission" date="2013-05" db="EMBL/GenBank/DDBJ databases">
        <title>Genome assembly of Chondromyces apiculatus DSM 436.</title>
        <authorList>
            <person name="Sharma G."/>
            <person name="Khatri I."/>
            <person name="Kaur C."/>
            <person name="Mayilraj S."/>
            <person name="Subramanian S."/>
        </authorList>
    </citation>
    <scope>NUCLEOTIDE SEQUENCE [LARGE SCALE GENOMIC DNA]</scope>
    <source>
        <strain evidence="2 3">DSM 436</strain>
    </source>
</reference>
<proteinExistence type="predicted"/>
<evidence type="ECO:0000259" key="1">
    <source>
        <dbReference type="SMART" id="SM00507"/>
    </source>
</evidence>
<dbReference type="EMBL" id="ASRX01000056">
    <property type="protein sequence ID" value="EYF02697.1"/>
    <property type="molecule type" value="Genomic_DNA"/>
</dbReference>
<dbReference type="eggNOG" id="COG3440">
    <property type="taxonomic scope" value="Bacteria"/>
</dbReference>
<dbReference type="STRING" id="1192034.CAP_6587"/>
<feature type="domain" description="HNH nuclease" evidence="1">
    <location>
        <begin position="79"/>
        <end position="134"/>
    </location>
</feature>
<dbReference type="SMART" id="SM00507">
    <property type="entry name" value="HNHc"/>
    <property type="match status" value="1"/>
</dbReference>
<accession>A0A017T129</accession>
<dbReference type="InterPro" id="IPR003615">
    <property type="entry name" value="HNH_nuc"/>
</dbReference>